<dbReference type="InterPro" id="IPR003615">
    <property type="entry name" value="HNH_nuc"/>
</dbReference>
<keyword evidence="2" id="KW-0378">Hydrolase</keyword>
<proteinExistence type="predicted"/>
<dbReference type="GO" id="GO:0004519">
    <property type="term" value="F:endonuclease activity"/>
    <property type="evidence" value="ECO:0007669"/>
    <property type="project" value="UniProtKB-KW"/>
</dbReference>
<sequence>MTAHGTTQRTAISDLIARFDATVSALDPARFSGPEFMAIVSQIEAFGRRADALRVRVAAEATRRVDGPVDTLGAAGYASAEDGIAKLTGASETDAARRIRVGLGVVPGASLTGSPTAPRHPVVAAAVATGALGIEAADILMKGLDSVASRVDPVTLAETEESLVGLAVGSDTQPPLGVDLVRIQLATFLLRIEPDGARPREKRAQKSRRLTFGVETVDGLIPVSGLLMAEVGATFKRLVDAHGRKVAFLDGAETAPAASDDRTPPQRRHDTLADILSAASRVKDAPELAGSAPAVLVAVTQSTLDDGRGVGFIDGHVTPISIDTVERLIDSRGLQAVALGPTGRVLALGSTQRCFTSAQRRAITVRDGGCVIPGCTTPAGWCEVHHVIPWRAGGQTHTDNGVLLCWGHHQRIDSGPWRLSMPDGVPHVRGPGQVEWTPTGQSRVRTLLSRTG</sequence>
<keyword evidence="2" id="KW-0540">Nuclease</keyword>
<dbReference type="InterPro" id="IPR003870">
    <property type="entry name" value="DUF222"/>
</dbReference>
<reference evidence="2 3" key="1">
    <citation type="submission" date="2018-12" db="EMBL/GenBank/DDBJ databases">
        <authorList>
            <person name="Li F."/>
        </authorList>
    </citation>
    <scope>NUCLEOTIDE SEQUENCE [LARGE SCALE GENOMIC DNA]</scope>
    <source>
        <strain evidence="2 3">EGI 6500705</strain>
    </source>
</reference>
<comment type="caution">
    <text evidence="2">The sequence shown here is derived from an EMBL/GenBank/DDBJ whole genome shotgun (WGS) entry which is preliminary data.</text>
</comment>
<dbReference type="Pfam" id="PF02720">
    <property type="entry name" value="DUF222"/>
    <property type="match status" value="1"/>
</dbReference>
<dbReference type="Pfam" id="PF13391">
    <property type="entry name" value="HNH_2"/>
    <property type="match status" value="1"/>
</dbReference>
<gene>
    <name evidence="2" type="ORF">ELQ94_00930</name>
</gene>
<protein>
    <submittedName>
        <fullName evidence="2">HNH endonuclease</fullName>
    </submittedName>
</protein>
<accession>A0A3S0VVM5</accession>
<dbReference type="AlphaFoldDB" id="A0A3S0VVM5"/>
<keyword evidence="3" id="KW-1185">Reference proteome</keyword>
<feature type="domain" description="HNH nuclease" evidence="1">
    <location>
        <begin position="358"/>
        <end position="410"/>
    </location>
</feature>
<dbReference type="EMBL" id="RZGZ01000001">
    <property type="protein sequence ID" value="RUR03153.1"/>
    <property type="molecule type" value="Genomic_DNA"/>
</dbReference>
<dbReference type="SMART" id="SM00507">
    <property type="entry name" value="HNHc"/>
    <property type="match status" value="1"/>
</dbReference>
<evidence type="ECO:0000313" key="2">
    <source>
        <dbReference type="EMBL" id="RUR03153.1"/>
    </source>
</evidence>
<dbReference type="Gene3D" id="1.10.30.50">
    <property type="match status" value="1"/>
</dbReference>
<dbReference type="RefSeq" id="WP_127046268.1">
    <property type="nucleotide sequence ID" value="NZ_RZGZ01000001.1"/>
</dbReference>
<name>A0A3S0VVM5_9MICO</name>
<organism evidence="2 3">
    <name type="scientific">Labedella endophytica</name>
    <dbReference type="NCBI Taxonomy" id="1523160"/>
    <lineage>
        <taxon>Bacteria</taxon>
        <taxon>Bacillati</taxon>
        <taxon>Actinomycetota</taxon>
        <taxon>Actinomycetes</taxon>
        <taxon>Micrococcales</taxon>
        <taxon>Microbacteriaceae</taxon>
        <taxon>Labedella</taxon>
    </lineage>
</organism>
<dbReference type="Proteomes" id="UP000274909">
    <property type="component" value="Unassembled WGS sequence"/>
</dbReference>
<keyword evidence="2" id="KW-0255">Endonuclease</keyword>
<evidence type="ECO:0000259" key="1">
    <source>
        <dbReference type="SMART" id="SM00507"/>
    </source>
</evidence>
<evidence type="ECO:0000313" key="3">
    <source>
        <dbReference type="Proteomes" id="UP000274909"/>
    </source>
</evidence>
<dbReference type="CDD" id="cd00085">
    <property type="entry name" value="HNHc"/>
    <property type="match status" value="1"/>
</dbReference>
<dbReference type="OrthoDB" id="5177627at2"/>